<evidence type="ECO:0000256" key="11">
    <source>
        <dbReference type="ARBA" id="ARBA00023136"/>
    </source>
</evidence>
<dbReference type="GO" id="GO:0005886">
    <property type="term" value="C:plasma membrane"/>
    <property type="evidence" value="ECO:0007669"/>
    <property type="project" value="UniProtKB-SubCell"/>
</dbReference>
<protein>
    <recommendedName>
        <fullName evidence="4">Heme exporter protein B</fullName>
    </recommendedName>
</protein>
<dbReference type="Pfam" id="PF03379">
    <property type="entry name" value="CcmB"/>
    <property type="match status" value="1"/>
</dbReference>
<dbReference type="InterPro" id="IPR003544">
    <property type="entry name" value="Cyt_c_biogenesis_CcmB"/>
</dbReference>
<keyword evidence="11 12" id="KW-0472">Membrane</keyword>
<dbReference type="EMBL" id="UINC01003301">
    <property type="protein sequence ID" value="SVA05112.1"/>
    <property type="molecule type" value="Genomic_DNA"/>
</dbReference>
<dbReference type="PANTHER" id="PTHR30070">
    <property type="entry name" value="HEME EXPORTER PROTEIN B"/>
    <property type="match status" value="1"/>
</dbReference>
<feature type="transmembrane region" description="Helical" evidence="12">
    <location>
        <begin position="63"/>
        <end position="91"/>
    </location>
</feature>
<evidence type="ECO:0000256" key="10">
    <source>
        <dbReference type="ARBA" id="ARBA00022989"/>
    </source>
</evidence>
<proteinExistence type="inferred from homology"/>
<gene>
    <name evidence="13" type="ORF">METZ01_LOCUS57966</name>
</gene>
<evidence type="ECO:0000313" key="13">
    <source>
        <dbReference type="EMBL" id="SVA05112.1"/>
    </source>
</evidence>
<comment type="function">
    <text evidence="1">Required for the export of heme to the periplasm for the biogenesis of c-type cytochromes.</text>
</comment>
<evidence type="ECO:0000256" key="2">
    <source>
        <dbReference type="ARBA" id="ARBA00004429"/>
    </source>
</evidence>
<evidence type="ECO:0000256" key="3">
    <source>
        <dbReference type="ARBA" id="ARBA00010544"/>
    </source>
</evidence>
<evidence type="ECO:0000256" key="12">
    <source>
        <dbReference type="SAM" id="Phobius"/>
    </source>
</evidence>
<sequence length="192" mass="19963">VIVTSLFPLAVGSTPEVLRNIGPGVIWVASLLATLLGLETLFRSDYEDGSLEQIILSPHSISVLVFAKVAAHWLLTGLPLLIISPLLAFMMHMDASTLKTLCLSLLLGTPTLSLIGAVGVALTVSLQRGGLLLTLLVLPLYVPVLIFGANAVHSAANGLAVLGQLYMLGAMLALSIVLVPIAIAAALRASLN</sequence>
<accession>A0A381SM37</accession>
<dbReference type="AlphaFoldDB" id="A0A381SM37"/>
<feature type="transmembrane region" description="Helical" evidence="12">
    <location>
        <begin position="131"/>
        <end position="153"/>
    </location>
</feature>
<evidence type="ECO:0000256" key="4">
    <source>
        <dbReference type="ARBA" id="ARBA00016452"/>
    </source>
</evidence>
<dbReference type="PIRSF" id="PIRSF002764">
    <property type="entry name" value="CcmB"/>
    <property type="match status" value="1"/>
</dbReference>
<dbReference type="NCBIfam" id="TIGR01190">
    <property type="entry name" value="ccmB"/>
    <property type="match status" value="1"/>
</dbReference>
<reference evidence="13" key="1">
    <citation type="submission" date="2018-05" db="EMBL/GenBank/DDBJ databases">
        <authorList>
            <person name="Lanie J.A."/>
            <person name="Ng W.-L."/>
            <person name="Kazmierczak K.M."/>
            <person name="Andrzejewski T.M."/>
            <person name="Davidsen T.M."/>
            <person name="Wayne K.J."/>
            <person name="Tettelin H."/>
            <person name="Glass J.I."/>
            <person name="Rusch D."/>
            <person name="Podicherti R."/>
            <person name="Tsui H.-C.T."/>
            <person name="Winkler M.E."/>
        </authorList>
    </citation>
    <scope>NUCLEOTIDE SEQUENCE</scope>
</reference>
<dbReference type="PANTHER" id="PTHR30070:SF1">
    <property type="entry name" value="CYTOCHROME C BIOGENESIS B-RELATED"/>
    <property type="match status" value="1"/>
</dbReference>
<feature type="transmembrane region" description="Helical" evidence="12">
    <location>
        <begin position="103"/>
        <end position="124"/>
    </location>
</feature>
<keyword evidence="8 12" id="KW-0812">Transmembrane</keyword>
<dbReference type="GO" id="GO:1903607">
    <property type="term" value="P:cytochrome c biosynthetic process"/>
    <property type="evidence" value="ECO:0007669"/>
    <property type="project" value="TreeGrafter"/>
</dbReference>
<evidence type="ECO:0000256" key="9">
    <source>
        <dbReference type="ARBA" id="ARBA00022748"/>
    </source>
</evidence>
<comment type="similarity">
    <text evidence="3">Belongs to the CcmB/CycW/HelB family.</text>
</comment>
<evidence type="ECO:0000256" key="7">
    <source>
        <dbReference type="ARBA" id="ARBA00022519"/>
    </source>
</evidence>
<dbReference type="GO" id="GO:0017004">
    <property type="term" value="P:cytochrome complex assembly"/>
    <property type="evidence" value="ECO:0007669"/>
    <property type="project" value="UniProtKB-KW"/>
</dbReference>
<name>A0A381SM37_9ZZZZ</name>
<evidence type="ECO:0000256" key="6">
    <source>
        <dbReference type="ARBA" id="ARBA00022475"/>
    </source>
</evidence>
<comment type="subcellular location">
    <subcellularLocation>
        <location evidence="2">Cell inner membrane</location>
        <topology evidence="2">Multi-pass membrane protein</topology>
    </subcellularLocation>
</comment>
<evidence type="ECO:0000256" key="5">
    <source>
        <dbReference type="ARBA" id="ARBA00022448"/>
    </source>
</evidence>
<feature type="non-terminal residue" evidence="13">
    <location>
        <position position="1"/>
    </location>
</feature>
<dbReference type="GO" id="GO:0015232">
    <property type="term" value="F:heme transmembrane transporter activity"/>
    <property type="evidence" value="ECO:0007669"/>
    <property type="project" value="InterPro"/>
</dbReference>
<keyword evidence="6" id="KW-1003">Cell membrane</keyword>
<dbReference type="PRINTS" id="PR01414">
    <property type="entry name" value="CCMBBIOGNSIS"/>
</dbReference>
<keyword evidence="7" id="KW-0997">Cell inner membrane</keyword>
<keyword evidence="9" id="KW-0201">Cytochrome c-type biogenesis</keyword>
<feature type="transmembrane region" description="Helical" evidence="12">
    <location>
        <begin position="24"/>
        <end position="42"/>
    </location>
</feature>
<organism evidence="13">
    <name type="scientific">marine metagenome</name>
    <dbReference type="NCBI Taxonomy" id="408172"/>
    <lineage>
        <taxon>unclassified sequences</taxon>
        <taxon>metagenomes</taxon>
        <taxon>ecological metagenomes</taxon>
    </lineage>
</organism>
<feature type="transmembrane region" description="Helical" evidence="12">
    <location>
        <begin position="165"/>
        <end position="187"/>
    </location>
</feature>
<dbReference type="InterPro" id="IPR026031">
    <property type="entry name" value="Cyt_c_CcmB_bac"/>
</dbReference>
<evidence type="ECO:0000256" key="1">
    <source>
        <dbReference type="ARBA" id="ARBA00002442"/>
    </source>
</evidence>
<keyword evidence="5" id="KW-0813">Transport</keyword>
<evidence type="ECO:0000256" key="8">
    <source>
        <dbReference type="ARBA" id="ARBA00022692"/>
    </source>
</evidence>
<keyword evidence="10 12" id="KW-1133">Transmembrane helix</keyword>